<dbReference type="EMBL" id="AMZN01000006">
    <property type="protein sequence ID" value="ELR73416.1"/>
    <property type="molecule type" value="Genomic_DNA"/>
</dbReference>
<dbReference type="GO" id="GO:0000166">
    <property type="term" value="F:nucleotide binding"/>
    <property type="evidence" value="ECO:0007669"/>
    <property type="project" value="InterPro"/>
</dbReference>
<dbReference type="Pfam" id="PF01408">
    <property type="entry name" value="GFO_IDH_MocA"/>
    <property type="match status" value="1"/>
</dbReference>
<evidence type="ECO:0000259" key="2">
    <source>
        <dbReference type="Pfam" id="PF01408"/>
    </source>
</evidence>
<accession>L8JWJ2</accession>
<organism evidence="4 5">
    <name type="scientific">Fulvivirga imtechensis AK7</name>
    <dbReference type="NCBI Taxonomy" id="1237149"/>
    <lineage>
        <taxon>Bacteria</taxon>
        <taxon>Pseudomonadati</taxon>
        <taxon>Bacteroidota</taxon>
        <taxon>Cytophagia</taxon>
        <taxon>Cytophagales</taxon>
        <taxon>Fulvivirgaceae</taxon>
        <taxon>Fulvivirga</taxon>
    </lineage>
</organism>
<evidence type="ECO:0000313" key="5">
    <source>
        <dbReference type="Proteomes" id="UP000011135"/>
    </source>
</evidence>
<dbReference type="Gene3D" id="3.30.360.10">
    <property type="entry name" value="Dihydrodipicolinate Reductase, domain 2"/>
    <property type="match status" value="1"/>
</dbReference>
<evidence type="ECO:0000256" key="1">
    <source>
        <dbReference type="SAM" id="Phobius"/>
    </source>
</evidence>
<dbReference type="SUPFAM" id="SSF51735">
    <property type="entry name" value="NAD(P)-binding Rossmann-fold domains"/>
    <property type="match status" value="1"/>
</dbReference>
<keyword evidence="1" id="KW-0812">Transmembrane</keyword>
<dbReference type="Gene3D" id="3.40.50.720">
    <property type="entry name" value="NAD(P)-binding Rossmann-like Domain"/>
    <property type="match status" value="1"/>
</dbReference>
<dbReference type="AlphaFoldDB" id="L8JWJ2"/>
<gene>
    <name evidence="4" type="ORF">C900_04268</name>
</gene>
<dbReference type="SUPFAM" id="SSF55347">
    <property type="entry name" value="Glyceraldehyde-3-phosphate dehydrogenase-like, C-terminal domain"/>
    <property type="match status" value="1"/>
</dbReference>
<feature type="domain" description="Gfo/Idh/MocA-like oxidoreductase N-terminal" evidence="2">
    <location>
        <begin position="48"/>
        <end position="164"/>
    </location>
</feature>
<dbReference type="eggNOG" id="COG0673">
    <property type="taxonomic scope" value="Bacteria"/>
</dbReference>
<dbReference type="InterPro" id="IPR050463">
    <property type="entry name" value="Gfo/Idh/MocA_oxidrdct_glycsds"/>
</dbReference>
<dbReference type="InterPro" id="IPR043906">
    <property type="entry name" value="Gfo/Idh/MocA_OxRdtase_bact_C"/>
</dbReference>
<dbReference type="InterPro" id="IPR000683">
    <property type="entry name" value="Gfo/Idh/MocA-like_OxRdtase_N"/>
</dbReference>
<feature type="domain" description="Gfo/Idh/MocA-like oxidoreductase bacterial type C-terminal" evidence="3">
    <location>
        <begin position="209"/>
        <end position="297"/>
    </location>
</feature>
<feature type="transmembrane region" description="Helical" evidence="1">
    <location>
        <begin position="21"/>
        <end position="41"/>
    </location>
</feature>
<dbReference type="STRING" id="1237149.C900_04268"/>
<keyword evidence="5" id="KW-1185">Reference proteome</keyword>
<dbReference type="Pfam" id="PF19051">
    <property type="entry name" value="GFO_IDH_MocA_C2"/>
    <property type="match status" value="1"/>
</dbReference>
<comment type="caution">
    <text evidence="4">The sequence shown here is derived from an EMBL/GenBank/DDBJ whole genome shotgun (WGS) entry which is preliminary data.</text>
</comment>
<dbReference type="PANTHER" id="PTHR43818:SF10">
    <property type="entry name" value="NADH-DEPENDENT DEHYDROGENASE-RELATED"/>
    <property type="match status" value="1"/>
</dbReference>
<sequence>MKKEESNEQKLNRRAFIKSTGLFAAGVMIVPSHVVSGLGHVPPSDKLNIAGIGVGGIGRSNLRNMSSQNIVALADVDWKYASACFGDYPNAKKYKDYRKMLEEMDKDIDAVMIGTPDHTHYVATADSMRAGKHVYCQKPLTHSVYESRMLTKLAKETGVATQMGNQGNSSDDMRKVCEWIWNGEIGEVKKVDAWTDRPIWPQGLERPSEKMAVPETLDWDLFLGPAPYRPYHSAYTPWNWRAWWDFGTGALGDMACHIMDPVYKALELGYPYAFEATSSQVNTESAPIAEKVTYYFNERPKKGKINMPAVEFTWYDGGLKPDRPEGLKPGLYPGDKMGWGGAIFHGTKGTLICGTYAMDPFIIGREDNPPPTTGELRRIPNAMEGGHEMDWVRACKEGKANRVEASSNFNYAGPLNEVVVAGNLAVRLQDLRRRLEWDAENMKITNIGENEDIRVVSSDKFEVIDGHPHFDTKYETINAKSAAESYVKREYRQGWSY</sequence>
<evidence type="ECO:0000313" key="4">
    <source>
        <dbReference type="EMBL" id="ELR73416.1"/>
    </source>
</evidence>
<name>L8JWJ2_9BACT</name>
<dbReference type="Proteomes" id="UP000011135">
    <property type="component" value="Unassembled WGS sequence"/>
</dbReference>
<dbReference type="PANTHER" id="PTHR43818">
    <property type="entry name" value="BCDNA.GH03377"/>
    <property type="match status" value="1"/>
</dbReference>
<protein>
    <submittedName>
        <fullName evidence="4">Myo-inositol 2-dehydrogenase</fullName>
    </submittedName>
</protein>
<dbReference type="PATRIC" id="fig|1237149.3.peg.552"/>
<keyword evidence="1" id="KW-0472">Membrane</keyword>
<reference evidence="4 5" key="1">
    <citation type="submission" date="2012-12" db="EMBL/GenBank/DDBJ databases">
        <title>Genome assembly of Fulvivirga imtechensis AK7.</title>
        <authorList>
            <person name="Nupur N."/>
            <person name="Khatri I."/>
            <person name="Kumar R."/>
            <person name="Subramanian S."/>
            <person name="Pinnaka A."/>
        </authorList>
    </citation>
    <scope>NUCLEOTIDE SEQUENCE [LARGE SCALE GENOMIC DNA]</scope>
    <source>
        <strain evidence="4 5">AK7</strain>
    </source>
</reference>
<keyword evidence="1" id="KW-1133">Transmembrane helix</keyword>
<evidence type="ECO:0000259" key="3">
    <source>
        <dbReference type="Pfam" id="PF19051"/>
    </source>
</evidence>
<dbReference type="RefSeq" id="WP_009577997.1">
    <property type="nucleotide sequence ID" value="NZ_AMZN01000006.1"/>
</dbReference>
<proteinExistence type="predicted"/>
<dbReference type="InterPro" id="IPR036291">
    <property type="entry name" value="NAD(P)-bd_dom_sf"/>
</dbReference>
<dbReference type="OrthoDB" id="9763611at2"/>